<dbReference type="Proteomes" id="UP000054217">
    <property type="component" value="Unassembled WGS sequence"/>
</dbReference>
<reference evidence="1 2" key="1">
    <citation type="submission" date="2014-04" db="EMBL/GenBank/DDBJ databases">
        <authorList>
            <consortium name="DOE Joint Genome Institute"/>
            <person name="Kuo A."/>
            <person name="Kohler A."/>
            <person name="Costa M.D."/>
            <person name="Nagy L.G."/>
            <person name="Floudas D."/>
            <person name="Copeland A."/>
            <person name="Barry K.W."/>
            <person name="Cichocki N."/>
            <person name="Veneault-Fourrey C."/>
            <person name="LaButti K."/>
            <person name="Lindquist E.A."/>
            <person name="Lipzen A."/>
            <person name="Lundell T."/>
            <person name="Morin E."/>
            <person name="Murat C."/>
            <person name="Sun H."/>
            <person name="Tunlid A."/>
            <person name="Henrissat B."/>
            <person name="Grigoriev I.V."/>
            <person name="Hibbett D.S."/>
            <person name="Martin F."/>
            <person name="Nordberg H.P."/>
            <person name="Cantor M.N."/>
            <person name="Hua S.X."/>
        </authorList>
    </citation>
    <scope>NUCLEOTIDE SEQUENCE [LARGE SCALE GENOMIC DNA]</scope>
    <source>
        <strain evidence="1 2">Marx 270</strain>
    </source>
</reference>
<dbReference type="AlphaFoldDB" id="A0A0C3KHR1"/>
<organism evidence="1 2">
    <name type="scientific">Pisolithus tinctorius Marx 270</name>
    <dbReference type="NCBI Taxonomy" id="870435"/>
    <lineage>
        <taxon>Eukaryota</taxon>
        <taxon>Fungi</taxon>
        <taxon>Dikarya</taxon>
        <taxon>Basidiomycota</taxon>
        <taxon>Agaricomycotina</taxon>
        <taxon>Agaricomycetes</taxon>
        <taxon>Agaricomycetidae</taxon>
        <taxon>Boletales</taxon>
        <taxon>Sclerodermatineae</taxon>
        <taxon>Pisolithaceae</taxon>
        <taxon>Pisolithus</taxon>
    </lineage>
</organism>
<dbReference type="InParanoid" id="A0A0C3KHR1"/>
<name>A0A0C3KHR1_PISTI</name>
<dbReference type="HOGENOM" id="CLU_2365326_0_0_1"/>
<gene>
    <name evidence="1" type="ORF">M404DRAFT_996829</name>
</gene>
<proteinExistence type="predicted"/>
<reference evidence="2" key="2">
    <citation type="submission" date="2015-01" db="EMBL/GenBank/DDBJ databases">
        <title>Evolutionary Origins and Diversification of the Mycorrhizal Mutualists.</title>
        <authorList>
            <consortium name="DOE Joint Genome Institute"/>
            <consortium name="Mycorrhizal Genomics Consortium"/>
            <person name="Kohler A."/>
            <person name="Kuo A."/>
            <person name="Nagy L.G."/>
            <person name="Floudas D."/>
            <person name="Copeland A."/>
            <person name="Barry K.W."/>
            <person name="Cichocki N."/>
            <person name="Veneault-Fourrey C."/>
            <person name="LaButti K."/>
            <person name="Lindquist E.A."/>
            <person name="Lipzen A."/>
            <person name="Lundell T."/>
            <person name="Morin E."/>
            <person name="Murat C."/>
            <person name="Riley R."/>
            <person name="Ohm R."/>
            <person name="Sun H."/>
            <person name="Tunlid A."/>
            <person name="Henrissat B."/>
            <person name="Grigoriev I.V."/>
            <person name="Hibbett D.S."/>
            <person name="Martin F."/>
        </authorList>
    </citation>
    <scope>NUCLEOTIDE SEQUENCE [LARGE SCALE GENOMIC DNA]</scope>
    <source>
        <strain evidence="2">Marx 270</strain>
    </source>
</reference>
<evidence type="ECO:0000313" key="1">
    <source>
        <dbReference type="EMBL" id="KIO09132.1"/>
    </source>
</evidence>
<evidence type="ECO:0000313" key="2">
    <source>
        <dbReference type="Proteomes" id="UP000054217"/>
    </source>
</evidence>
<protein>
    <submittedName>
        <fullName evidence="1">Uncharacterized protein</fullName>
    </submittedName>
</protein>
<dbReference type="EMBL" id="KN831955">
    <property type="protein sequence ID" value="KIO09132.1"/>
    <property type="molecule type" value="Genomic_DNA"/>
</dbReference>
<dbReference type="OrthoDB" id="2670057at2759"/>
<sequence>MHRTCQPNGRCFRTLPQNPFADLYSIIAPPTESTTNTPPTSNGRVLQSLPVALETSPAEVEGCPCAISAQSSVYSRGSYLASETGEDVVSIAAFPYPPT</sequence>
<keyword evidence="2" id="KW-1185">Reference proteome</keyword>
<accession>A0A0C3KHR1</accession>